<dbReference type="Gene3D" id="3.40.50.150">
    <property type="entry name" value="Vaccinia Virus protein VP39"/>
    <property type="match status" value="1"/>
</dbReference>
<dbReference type="PANTHER" id="PTHR31760:SF0">
    <property type="entry name" value="S-ADENOSYL-L-METHIONINE-DEPENDENT METHYLTRANSFERASES SUPERFAMILY PROTEIN"/>
    <property type="match status" value="1"/>
</dbReference>
<sequence length="213" mass="23638">MQGFLNKVRLLEGIKCLDIVLSNEQIQMIDAYSALLYKWNKTYNLTSITNNDDVLTHHILDSLAAVPIFKRYVFEGAKVLDVGSGGGLPAIPLAIACPDVSVSLVETVGKKTAFLTQVALSLKLKNVKVFNSRVENLKNLSFDVISSRAFSSLENFINLSSHLIKPEGCWVALKGQVPVDEINSIRDSFRTEIVQISVPFLNEDRNIVVIFNQ</sequence>
<protein>
    <recommendedName>
        <fullName evidence="6">Ribosomal RNA small subunit methyltransferase G</fullName>
        <ecNumber evidence="6">2.1.1.170</ecNumber>
    </recommendedName>
    <alternativeName>
        <fullName evidence="6">16S rRNA 7-methylguanosine methyltransferase</fullName>
        <shortName evidence="6">16S rRNA m7G methyltransferase</shortName>
    </alternativeName>
</protein>
<keyword evidence="3 6" id="KW-0489">Methyltransferase</keyword>
<comment type="catalytic activity">
    <reaction evidence="6">
        <text>guanosine(527) in 16S rRNA + S-adenosyl-L-methionine = N(7)-methylguanosine(527) in 16S rRNA + S-adenosyl-L-homocysteine</text>
        <dbReference type="Rhea" id="RHEA:42732"/>
        <dbReference type="Rhea" id="RHEA-COMP:10209"/>
        <dbReference type="Rhea" id="RHEA-COMP:10210"/>
        <dbReference type="ChEBI" id="CHEBI:57856"/>
        <dbReference type="ChEBI" id="CHEBI:59789"/>
        <dbReference type="ChEBI" id="CHEBI:74269"/>
        <dbReference type="ChEBI" id="CHEBI:74480"/>
        <dbReference type="EC" id="2.1.1.170"/>
    </reaction>
</comment>
<comment type="subcellular location">
    <subcellularLocation>
        <location evidence="6">Cytoplasm</location>
    </subcellularLocation>
</comment>
<dbReference type="CDD" id="cd02440">
    <property type="entry name" value="AdoMet_MTases"/>
    <property type="match status" value="1"/>
</dbReference>
<dbReference type="EMBL" id="JACJKX010000001">
    <property type="protein sequence ID" value="MBM6927718.1"/>
    <property type="molecule type" value="Genomic_DNA"/>
</dbReference>
<dbReference type="PANTHER" id="PTHR31760">
    <property type="entry name" value="S-ADENOSYL-L-METHIONINE-DEPENDENT METHYLTRANSFERASES SUPERFAMILY PROTEIN"/>
    <property type="match status" value="1"/>
</dbReference>
<dbReference type="NCBIfam" id="TIGR00138">
    <property type="entry name" value="rsmG_gidB"/>
    <property type="match status" value="1"/>
</dbReference>
<dbReference type="HAMAP" id="MF_00074">
    <property type="entry name" value="16SrRNA_methyltr_G"/>
    <property type="match status" value="1"/>
</dbReference>
<dbReference type="SUPFAM" id="SSF53335">
    <property type="entry name" value="S-adenosyl-L-methionine-dependent methyltransferases"/>
    <property type="match status" value="1"/>
</dbReference>
<dbReference type="InterPro" id="IPR029063">
    <property type="entry name" value="SAM-dependent_MTases_sf"/>
</dbReference>
<name>A0ABS2GPE9_9BURK</name>
<comment type="similarity">
    <text evidence="6">Belongs to the methyltransferase superfamily. RNA methyltransferase RsmG family.</text>
</comment>
<accession>A0ABS2GPE9</accession>
<keyword evidence="5 6" id="KW-0949">S-adenosyl-L-methionine</keyword>
<comment type="caution">
    <text evidence="6">Lacks conserved residue(s) required for the propagation of feature annotation.</text>
</comment>
<evidence type="ECO:0000313" key="7">
    <source>
        <dbReference type="EMBL" id="MBM6927718.1"/>
    </source>
</evidence>
<keyword evidence="1 6" id="KW-0963">Cytoplasm</keyword>
<proteinExistence type="inferred from homology"/>
<evidence type="ECO:0000256" key="4">
    <source>
        <dbReference type="ARBA" id="ARBA00022679"/>
    </source>
</evidence>
<evidence type="ECO:0000256" key="5">
    <source>
        <dbReference type="ARBA" id="ARBA00022691"/>
    </source>
</evidence>
<keyword evidence="2 6" id="KW-0698">rRNA processing</keyword>
<reference evidence="7 8" key="1">
    <citation type="journal article" date="2021" name="Sci. Rep.">
        <title>The distribution of antibiotic resistance genes in chicken gut microbiota commensals.</title>
        <authorList>
            <person name="Juricova H."/>
            <person name="Matiasovicova J."/>
            <person name="Kubasova T."/>
            <person name="Cejkova D."/>
            <person name="Rychlik I."/>
        </authorList>
    </citation>
    <scope>NUCLEOTIDE SEQUENCE [LARGE SCALE GENOMIC DNA]</scope>
    <source>
        <strain evidence="7 8">An562</strain>
    </source>
</reference>
<evidence type="ECO:0000256" key="2">
    <source>
        <dbReference type="ARBA" id="ARBA00022552"/>
    </source>
</evidence>
<feature type="binding site" evidence="6">
    <location>
        <position position="148"/>
    </location>
    <ligand>
        <name>S-adenosyl-L-methionine</name>
        <dbReference type="ChEBI" id="CHEBI:59789"/>
    </ligand>
</feature>
<dbReference type="PIRSF" id="PIRSF003078">
    <property type="entry name" value="GidB"/>
    <property type="match status" value="1"/>
</dbReference>
<evidence type="ECO:0000256" key="1">
    <source>
        <dbReference type="ARBA" id="ARBA00022490"/>
    </source>
</evidence>
<dbReference type="InterPro" id="IPR003682">
    <property type="entry name" value="rRNA_ssu_MeTfrase_G"/>
</dbReference>
<evidence type="ECO:0000256" key="3">
    <source>
        <dbReference type="ARBA" id="ARBA00022603"/>
    </source>
</evidence>
<comment type="function">
    <text evidence="6">Specifically methylates the N7 position of guanine in position 527 of 16S rRNA.</text>
</comment>
<gene>
    <name evidence="6 7" type="primary">rsmG</name>
    <name evidence="7" type="ORF">H5985_00285</name>
</gene>
<feature type="binding site" evidence="6">
    <location>
        <position position="88"/>
    </location>
    <ligand>
        <name>S-adenosyl-L-methionine</name>
        <dbReference type="ChEBI" id="CHEBI:59789"/>
    </ligand>
</feature>
<evidence type="ECO:0000313" key="8">
    <source>
        <dbReference type="Proteomes" id="UP000777002"/>
    </source>
</evidence>
<keyword evidence="4 6" id="KW-0808">Transferase</keyword>
<evidence type="ECO:0000256" key="6">
    <source>
        <dbReference type="HAMAP-Rule" id="MF_00074"/>
    </source>
</evidence>
<dbReference type="Pfam" id="PF02527">
    <property type="entry name" value="GidB"/>
    <property type="match status" value="1"/>
</dbReference>
<feature type="binding site" evidence="6">
    <location>
        <begin position="134"/>
        <end position="135"/>
    </location>
    <ligand>
        <name>S-adenosyl-L-methionine</name>
        <dbReference type="ChEBI" id="CHEBI:59789"/>
    </ligand>
</feature>
<feature type="binding site" evidence="6">
    <location>
        <position position="83"/>
    </location>
    <ligand>
        <name>S-adenosyl-L-methionine</name>
        <dbReference type="ChEBI" id="CHEBI:59789"/>
    </ligand>
</feature>
<keyword evidence="8" id="KW-1185">Reference proteome</keyword>
<comment type="caution">
    <text evidence="7">The sequence shown here is derived from an EMBL/GenBank/DDBJ whole genome shotgun (WGS) entry which is preliminary data.</text>
</comment>
<dbReference type="Proteomes" id="UP000777002">
    <property type="component" value="Unassembled WGS sequence"/>
</dbReference>
<organism evidence="7 8">
    <name type="scientific">Parasutterella secunda</name>
    <dbReference type="NCBI Taxonomy" id="626947"/>
    <lineage>
        <taxon>Bacteria</taxon>
        <taxon>Pseudomonadati</taxon>
        <taxon>Pseudomonadota</taxon>
        <taxon>Betaproteobacteria</taxon>
        <taxon>Burkholderiales</taxon>
        <taxon>Sutterellaceae</taxon>
        <taxon>Parasutterella</taxon>
    </lineage>
</organism>
<dbReference type="EC" id="2.1.1.170" evidence="6"/>
<dbReference type="RefSeq" id="WP_205049316.1">
    <property type="nucleotide sequence ID" value="NZ_JACJKX010000001.1"/>
</dbReference>